<dbReference type="Proteomes" id="UP000830671">
    <property type="component" value="Chromosome 7"/>
</dbReference>
<dbReference type="KEGG" id="clup:CLUP02_14107"/>
<protein>
    <submittedName>
        <fullName evidence="2">Uncharacterized protein</fullName>
    </submittedName>
</protein>
<dbReference type="GeneID" id="73348049"/>
<name>A0A9Q8WMS1_9PEZI</name>
<proteinExistence type="predicted"/>
<gene>
    <name evidence="2" type="ORF">CLUP02_14107</name>
</gene>
<accession>A0A9Q8WMS1</accession>
<feature type="region of interest" description="Disordered" evidence="1">
    <location>
        <begin position="1"/>
        <end position="31"/>
    </location>
</feature>
<evidence type="ECO:0000313" key="3">
    <source>
        <dbReference type="Proteomes" id="UP000830671"/>
    </source>
</evidence>
<evidence type="ECO:0000256" key="1">
    <source>
        <dbReference type="SAM" id="MobiDB-lite"/>
    </source>
</evidence>
<keyword evidence="3" id="KW-1185">Reference proteome</keyword>
<dbReference type="RefSeq" id="XP_049150185.1">
    <property type="nucleotide sequence ID" value="XM_049293039.1"/>
</dbReference>
<evidence type="ECO:0000313" key="2">
    <source>
        <dbReference type="EMBL" id="UQC88582.1"/>
    </source>
</evidence>
<reference evidence="2" key="1">
    <citation type="journal article" date="2021" name="Mol. Plant Microbe Interact.">
        <title>Complete Genome Sequence of the Plant-Pathogenic Fungus Colletotrichum lupini.</title>
        <authorList>
            <person name="Baroncelli R."/>
            <person name="Pensec F."/>
            <person name="Da Lio D."/>
            <person name="Boufleur T."/>
            <person name="Vicente I."/>
            <person name="Sarrocco S."/>
            <person name="Picot A."/>
            <person name="Baraldi E."/>
            <person name="Sukno S."/>
            <person name="Thon M."/>
            <person name="Le Floch G."/>
        </authorList>
    </citation>
    <scope>NUCLEOTIDE SEQUENCE</scope>
    <source>
        <strain evidence="2">IMI 504893</strain>
    </source>
</reference>
<dbReference type="EMBL" id="CP019479">
    <property type="protein sequence ID" value="UQC88582.1"/>
    <property type="molecule type" value="Genomic_DNA"/>
</dbReference>
<organism evidence="2 3">
    <name type="scientific">Colletotrichum lupini</name>
    <dbReference type="NCBI Taxonomy" id="145971"/>
    <lineage>
        <taxon>Eukaryota</taxon>
        <taxon>Fungi</taxon>
        <taxon>Dikarya</taxon>
        <taxon>Ascomycota</taxon>
        <taxon>Pezizomycotina</taxon>
        <taxon>Sordariomycetes</taxon>
        <taxon>Hypocreomycetidae</taxon>
        <taxon>Glomerellales</taxon>
        <taxon>Glomerellaceae</taxon>
        <taxon>Colletotrichum</taxon>
        <taxon>Colletotrichum acutatum species complex</taxon>
    </lineage>
</organism>
<sequence length="59" mass="6431">MAHYKSGRSAASATDGNILNPLRERNLRHGGGVTYLPTPELHEGSNEHWAHNLVLAISI</sequence>
<dbReference type="AlphaFoldDB" id="A0A9Q8WMS1"/>